<evidence type="ECO:0000313" key="9">
    <source>
        <dbReference type="EMBL" id="OMJ95966.1"/>
    </source>
</evidence>
<dbReference type="AlphaFoldDB" id="A0A1R2D425"/>
<keyword evidence="4 6" id="KW-0175">Coiled coil</keyword>
<dbReference type="PANTHER" id="PTHR23157">
    <property type="entry name" value="GRIP AND COILED-COIL DOMAIN-CONTAINING PROTEIN 1"/>
    <property type="match status" value="1"/>
</dbReference>
<feature type="domain" description="GRIP" evidence="8">
    <location>
        <begin position="334"/>
        <end position="384"/>
    </location>
</feature>
<feature type="region of interest" description="Disordered" evidence="7">
    <location>
        <begin position="1"/>
        <end position="24"/>
    </location>
</feature>
<reference evidence="9 10" key="1">
    <citation type="submission" date="2016-11" db="EMBL/GenBank/DDBJ databases">
        <title>The macronuclear genome of Stentor coeruleus: a giant cell with tiny introns.</title>
        <authorList>
            <person name="Slabodnick M."/>
            <person name="Ruby J.G."/>
            <person name="Reiff S.B."/>
            <person name="Swart E.C."/>
            <person name="Gosai S."/>
            <person name="Prabakaran S."/>
            <person name="Witkowska E."/>
            <person name="Larue G.E."/>
            <person name="Fisher S."/>
            <person name="Freeman R.M."/>
            <person name="Gunawardena J."/>
            <person name="Chu W."/>
            <person name="Stover N.A."/>
            <person name="Gregory B.D."/>
            <person name="Nowacki M."/>
            <person name="Derisi J."/>
            <person name="Roy S.W."/>
            <person name="Marshall W.F."/>
            <person name="Sood P."/>
        </authorList>
    </citation>
    <scope>NUCLEOTIDE SEQUENCE [LARGE SCALE GENOMIC DNA]</scope>
    <source>
        <strain evidence="9">WM001</strain>
    </source>
</reference>
<evidence type="ECO:0000256" key="3">
    <source>
        <dbReference type="ARBA" id="ARBA00022490"/>
    </source>
</evidence>
<dbReference type="PANTHER" id="PTHR23157:SF25">
    <property type="entry name" value="GRIP AND COILED-COIL DOMAIN-CONTAINING PROTEIN 1"/>
    <property type="match status" value="1"/>
</dbReference>
<feature type="compositionally biased region" description="Polar residues" evidence="7">
    <location>
        <begin position="1"/>
        <end position="13"/>
    </location>
</feature>
<keyword evidence="5" id="KW-0472">Membrane</keyword>
<proteinExistence type="predicted"/>
<evidence type="ECO:0000256" key="5">
    <source>
        <dbReference type="ARBA" id="ARBA00023136"/>
    </source>
</evidence>
<comment type="subcellular location">
    <subcellularLocation>
        <location evidence="2">Cytoplasm</location>
    </subcellularLocation>
    <subcellularLocation>
        <location evidence="1">Endomembrane system</location>
        <topology evidence="1">Peripheral membrane protein</topology>
    </subcellularLocation>
</comment>
<keyword evidence="3" id="KW-0963">Cytoplasm</keyword>
<evidence type="ECO:0000256" key="6">
    <source>
        <dbReference type="SAM" id="Coils"/>
    </source>
</evidence>
<evidence type="ECO:0000259" key="8">
    <source>
        <dbReference type="PROSITE" id="PS50913"/>
    </source>
</evidence>
<evidence type="ECO:0000313" key="10">
    <source>
        <dbReference type="Proteomes" id="UP000187209"/>
    </source>
</evidence>
<dbReference type="GO" id="GO:0005794">
    <property type="term" value="C:Golgi apparatus"/>
    <property type="evidence" value="ECO:0007669"/>
    <property type="project" value="TreeGrafter"/>
</dbReference>
<dbReference type="InterPro" id="IPR051952">
    <property type="entry name" value="Golgi-autophagy_related"/>
</dbReference>
<name>A0A1R2D425_9CILI</name>
<dbReference type="InterPro" id="IPR000237">
    <property type="entry name" value="GRIP_dom"/>
</dbReference>
<gene>
    <name evidence="9" type="ORF">SteCoe_523</name>
</gene>
<comment type="caution">
    <text evidence="9">The sequence shown here is derived from an EMBL/GenBank/DDBJ whole genome shotgun (WGS) entry which is preliminary data.</text>
</comment>
<protein>
    <recommendedName>
        <fullName evidence="8">GRIP domain-containing protein</fullName>
    </recommendedName>
</protein>
<dbReference type="Pfam" id="PF01465">
    <property type="entry name" value="GRIP"/>
    <property type="match status" value="1"/>
</dbReference>
<keyword evidence="10" id="KW-1185">Reference proteome</keyword>
<feature type="coiled-coil region" evidence="6">
    <location>
        <begin position="163"/>
        <end position="190"/>
    </location>
</feature>
<accession>A0A1R2D425</accession>
<evidence type="ECO:0000256" key="4">
    <source>
        <dbReference type="ARBA" id="ARBA00023054"/>
    </source>
</evidence>
<organism evidence="9 10">
    <name type="scientific">Stentor coeruleus</name>
    <dbReference type="NCBI Taxonomy" id="5963"/>
    <lineage>
        <taxon>Eukaryota</taxon>
        <taxon>Sar</taxon>
        <taxon>Alveolata</taxon>
        <taxon>Ciliophora</taxon>
        <taxon>Postciliodesmatophora</taxon>
        <taxon>Heterotrichea</taxon>
        <taxon>Heterotrichida</taxon>
        <taxon>Stentoridae</taxon>
        <taxon>Stentor</taxon>
    </lineage>
</organism>
<evidence type="ECO:0000256" key="1">
    <source>
        <dbReference type="ARBA" id="ARBA00004184"/>
    </source>
</evidence>
<dbReference type="SMART" id="SM00755">
    <property type="entry name" value="Grip"/>
    <property type="match status" value="1"/>
</dbReference>
<evidence type="ECO:0000256" key="2">
    <source>
        <dbReference type="ARBA" id="ARBA00004496"/>
    </source>
</evidence>
<evidence type="ECO:0000256" key="7">
    <source>
        <dbReference type="SAM" id="MobiDB-lite"/>
    </source>
</evidence>
<dbReference type="Proteomes" id="UP000187209">
    <property type="component" value="Unassembled WGS sequence"/>
</dbReference>
<dbReference type="EMBL" id="MPUH01000005">
    <property type="protein sequence ID" value="OMJ95966.1"/>
    <property type="molecule type" value="Genomic_DNA"/>
</dbReference>
<feature type="coiled-coil region" evidence="6">
    <location>
        <begin position="278"/>
        <end position="341"/>
    </location>
</feature>
<dbReference type="PROSITE" id="PS50913">
    <property type="entry name" value="GRIP"/>
    <property type="match status" value="1"/>
</dbReference>
<dbReference type="OrthoDB" id="303413at2759"/>
<dbReference type="Gene3D" id="1.10.220.60">
    <property type="entry name" value="GRIP domain"/>
    <property type="match status" value="1"/>
</dbReference>
<sequence>MGDTQNDLPSTNPSEDDETQLEKVQKRNERLQQLLIKAKDTIKQYSSQVNTLESNIYEREIKQNELQTCINRLLKYEPPHSDTITEVICRVKVQENIFCYIKSNKGNFWIPESTFKYKMPMPDIIDSSFTAKVINDQILSITQEWKEKYKEISSNLSMQIEKNTYIQDLVKDQQNKIETLEKENKKIKESGVISFVIASTEIYDMILDSVMDDILDNDKFTDIQKALNRYMNIIAEDERIRVRDHCGILLRSLFETSKRLLYARNELKSQDDAWRNTCDALVIEKEELKQQIMRVKNEMVNKVDGCMEEIRKIREERSKEIVRYEEKIRKLEEDIDKRINQPYLKHVLLQFICSKDFQVQERLLNVISTILNFSQEEMLKIKETRAPKSMLNKFINWQ</sequence>